<dbReference type="Proteomes" id="UP001165090">
    <property type="component" value="Unassembled WGS sequence"/>
</dbReference>
<keyword evidence="2" id="KW-0819">tRNA processing</keyword>
<dbReference type="NCBIfam" id="TIGR00071">
    <property type="entry name" value="hisT_truA"/>
    <property type="match status" value="1"/>
</dbReference>
<dbReference type="InterPro" id="IPR020095">
    <property type="entry name" value="PsdUridine_synth_TruA_C"/>
</dbReference>
<keyword evidence="7" id="KW-1185">Reference proteome</keyword>
<comment type="caution">
    <text evidence="6">The sequence shown here is derived from an EMBL/GenBank/DDBJ whole genome shotgun (WGS) entry which is preliminary data.</text>
</comment>
<comment type="similarity">
    <text evidence="1">Belongs to the tRNA pseudouridine synthase TruA family.</text>
</comment>
<reference evidence="6 7" key="1">
    <citation type="journal article" date="2023" name="IScience">
        <title>Expanded male sex-determining region conserved during the evolution of homothallism in the green alga Volvox.</title>
        <authorList>
            <person name="Yamamoto K."/>
            <person name="Matsuzaki R."/>
            <person name="Mahakham W."/>
            <person name="Heman W."/>
            <person name="Sekimoto H."/>
            <person name="Kawachi M."/>
            <person name="Minakuchi Y."/>
            <person name="Toyoda A."/>
            <person name="Nozaki H."/>
        </authorList>
    </citation>
    <scope>NUCLEOTIDE SEQUENCE [LARGE SCALE GENOMIC DNA]</scope>
    <source>
        <strain evidence="6 7">NIES-4468</strain>
    </source>
</reference>
<dbReference type="SUPFAM" id="SSF55120">
    <property type="entry name" value="Pseudouridine synthase"/>
    <property type="match status" value="1"/>
</dbReference>
<dbReference type="InterPro" id="IPR001406">
    <property type="entry name" value="PsdUridine_synth_TruA"/>
</dbReference>
<evidence type="ECO:0000259" key="5">
    <source>
        <dbReference type="Pfam" id="PF01416"/>
    </source>
</evidence>
<evidence type="ECO:0000313" key="6">
    <source>
        <dbReference type="EMBL" id="GLI60892.1"/>
    </source>
</evidence>
<sequence>LPLPDLANQLTELANHIRLISCNAALPPAPAVATCDTAMDTSPQGTVEGPPTDAVAFRGQQPSKKQRRGPREFHFSRYRTRFVALELMYVGWAFQGFARQDNTENTIEGVLFSALRKVKLVPEAAVAPISDLNYSRCGRTDRGVSALGQVVALRLRSSARVDEPEAPLALEYDYPRLVNKALPSEVRVLGWTPVPEDFNARFCAQYREYKYFIVQQRLPPPPPPQAHPEVKTASAATSQPEDNGAVATAAVGAAEGSGQAQAGPSAEPLPGPVPDTDPNLDPDSVSDMDAGTTRCSYSLDIDAMRAAAAHFVGEHDFRNFCKPDVATVRSFRRRILSFTIEPVSTSTADKAHQVFAMTVRGTAFLWHQVRCMAAVLLMVGRGQEKPEVVSELLDVEATPGKPQYSMAPEEPLLLYACGFRGLSFRRSTPAMAGTMGDVAGLMHRHLIGAALTAACHSRLTKDDRCTGDVAALLSGVVGSAPHIPLLRRQTEPSVEERMTRRGIPWPPEPRQLGRGEGTGGADEEVEDDAMMME</sequence>
<feature type="non-terminal residue" evidence="6">
    <location>
        <position position="1"/>
    </location>
</feature>
<evidence type="ECO:0000313" key="7">
    <source>
        <dbReference type="Proteomes" id="UP001165090"/>
    </source>
</evidence>
<dbReference type="Pfam" id="PF01416">
    <property type="entry name" value="PseudoU_synth_1"/>
    <property type="match status" value="1"/>
</dbReference>
<evidence type="ECO:0000256" key="4">
    <source>
        <dbReference type="SAM" id="MobiDB-lite"/>
    </source>
</evidence>
<dbReference type="PANTHER" id="PTHR11142:SF5">
    <property type="entry name" value="TRNA PSEUDOURIDINE(38_39) SYNTHASE"/>
    <property type="match status" value="1"/>
</dbReference>
<dbReference type="InterPro" id="IPR020103">
    <property type="entry name" value="PsdUridine_synth_cat_dom_sf"/>
</dbReference>
<dbReference type="InterPro" id="IPR020097">
    <property type="entry name" value="PsdUridine_synth_TruA_a/b_dom"/>
</dbReference>
<feature type="compositionally biased region" description="Low complexity" evidence="4">
    <location>
        <begin position="244"/>
        <end position="266"/>
    </location>
</feature>
<gene>
    <name evidence="6" type="ORF">VaNZ11_003036</name>
</gene>
<proteinExistence type="inferred from homology"/>
<feature type="region of interest" description="Disordered" evidence="4">
    <location>
        <begin position="490"/>
        <end position="533"/>
    </location>
</feature>
<name>A0ABQ5RV40_9CHLO</name>
<dbReference type="Gene3D" id="3.30.70.660">
    <property type="entry name" value="Pseudouridine synthase I, catalytic domain, C-terminal subdomain"/>
    <property type="match status" value="1"/>
</dbReference>
<dbReference type="PANTHER" id="PTHR11142">
    <property type="entry name" value="PSEUDOURIDYLATE SYNTHASE"/>
    <property type="match status" value="1"/>
</dbReference>
<feature type="compositionally biased region" description="Basic and acidic residues" evidence="4">
    <location>
        <begin position="490"/>
        <end position="499"/>
    </location>
</feature>
<evidence type="ECO:0000256" key="1">
    <source>
        <dbReference type="ARBA" id="ARBA00009375"/>
    </source>
</evidence>
<feature type="region of interest" description="Disordered" evidence="4">
    <location>
        <begin position="217"/>
        <end position="287"/>
    </location>
</feature>
<dbReference type="HAMAP" id="MF_00171">
    <property type="entry name" value="TruA"/>
    <property type="match status" value="1"/>
</dbReference>
<keyword evidence="3" id="KW-0413">Isomerase</keyword>
<evidence type="ECO:0000256" key="2">
    <source>
        <dbReference type="ARBA" id="ARBA00022694"/>
    </source>
</evidence>
<feature type="compositionally biased region" description="Acidic residues" evidence="4">
    <location>
        <begin position="521"/>
        <end position="533"/>
    </location>
</feature>
<protein>
    <recommendedName>
        <fullName evidence="5">Pseudouridine synthase I TruA alpha/beta domain-containing protein</fullName>
    </recommendedName>
</protein>
<feature type="domain" description="Pseudouridine synthase I TruA alpha/beta" evidence="5">
    <location>
        <begin position="307"/>
        <end position="419"/>
    </location>
</feature>
<organism evidence="6 7">
    <name type="scientific">Volvox africanus</name>
    <dbReference type="NCBI Taxonomy" id="51714"/>
    <lineage>
        <taxon>Eukaryota</taxon>
        <taxon>Viridiplantae</taxon>
        <taxon>Chlorophyta</taxon>
        <taxon>core chlorophytes</taxon>
        <taxon>Chlorophyceae</taxon>
        <taxon>CS clade</taxon>
        <taxon>Chlamydomonadales</taxon>
        <taxon>Volvocaceae</taxon>
        <taxon>Volvox</taxon>
    </lineage>
</organism>
<dbReference type="InterPro" id="IPR020094">
    <property type="entry name" value="TruA/RsuA/RluB/E/F_N"/>
</dbReference>
<evidence type="ECO:0000256" key="3">
    <source>
        <dbReference type="ARBA" id="ARBA00023235"/>
    </source>
</evidence>
<dbReference type="EMBL" id="BSDZ01000008">
    <property type="protein sequence ID" value="GLI60892.1"/>
    <property type="molecule type" value="Genomic_DNA"/>
</dbReference>
<accession>A0ABQ5RV40</accession>
<dbReference type="Gene3D" id="3.30.70.580">
    <property type="entry name" value="Pseudouridine synthase I, catalytic domain, N-terminal subdomain"/>
    <property type="match status" value="1"/>
</dbReference>